<dbReference type="EMBL" id="JBEHCU010008725">
    <property type="protein sequence ID" value="KAL1381241.1"/>
    <property type="molecule type" value="Genomic_DNA"/>
</dbReference>
<gene>
    <name evidence="1" type="ORF">pipiens_013607</name>
</gene>
<keyword evidence="2" id="KW-1185">Reference proteome</keyword>
<name>A0ABD1CXV0_CULPP</name>
<evidence type="ECO:0000313" key="1">
    <source>
        <dbReference type="EMBL" id="KAL1381241.1"/>
    </source>
</evidence>
<organism evidence="1 2">
    <name type="scientific">Culex pipiens pipiens</name>
    <name type="common">Northern house mosquito</name>
    <dbReference type="NCBI Taxonomy" id="38569"/>
    <lineage>
        <taxon>Eukaryota</taxon>
        <taxon>Metazoa</taxon>
        <taxon>Ecdysozoa</taxon>
        <taxon>Arthropoda</taxon>
        <taxon>Hexapoda</taxon>
        <taxon>Insecta</taxon>
        <taxon>Pterygota</taxon>
        <taxon>Neoptera</taxon>
        <taxon>Endopterygota</taxon>
        <taxon>Diptera</taxon>
        <taxon>Nematocera</taxon>
        <taxon>Culicoidea</taxon>
        <taxon>Culicidae</taxon>
        <taxon>Culicinae</taxon>
        <taxon>Culicini</taxon>
        <taxon>Culex</taxon>
        <taxon>Culex</taxon>
    </lineage>
</organism>
<sequence>MEPSQASVTASGDAGSRQGNCHAASMALSVSFPQMDDLIEMMGQEPIMMDIFPDLALWHVHLKRVAVRFPAQDNEKDRNIDEIWI</sequence>
<evidence type="ECO:0000313" key="2">
    <source>
        <dbReference type="Proteomes" id="UP001562425"/>
    </source>
</evidence>
<accession>A0ABD1CXV0</accession>
<dbReference type="Proteomes" id="UP001562425">
    <property type="component" value="Unassembled WGS sequence"/>
</dbReference>
<proteinExistence type="predicted"/>
<comment type="caution">
    <text evidence="1">The sequence shown here is derived from an EMBL/GenBank/DDBJ whole genome shotgun (WGS) entry which is preliminary data.</text>
</comment>
<dbReference type="AlphaFoldDB" id="A0ABD1CXV0"/>
<reference evidence="1 2" key="1">
    <citation type="submission" date="2024-05" db="EMBL/GenBank/DDBJ databases">
        <title>Culex pipiens pipiens assembly and annotation.</title>
        <authorList>
            <person name="Alout H."/>
            <person name="Durand T."/>
        </authorList>
    </citation>
    <scope>NUCLEOTIDE SEQUENCE [LARGE SCALE GENOMIC DNA]</scope>
    <source>
        <strain evidence="1">HA-2024</strain>
        <tissue evidence="1">Whole body</tissue>
    </source>
</reference>
<protein>
    <submittedName>
        <fullName evidence="1">Uncharacterized protein</fullName>
    </submittedName>
</protein>